<dbReference type="PANTHER" id="PTHR13466:SF19">
    <property type="entry name" value="NUCLEUS-VACUOLE JUNCTION PROTEIN 2"/>
    <property type="match status" value="1"/>
</dbReference>
<organism evidence="12 13">
    <name type="scientific">Cladobotryum mycophilum</name>
    <dbReference type="NCBI Taxonomy" id="491253"/>
    <lineage>
        <taxon>Eukaryota</taxon>
        <taxon>Fungi</taxon>
        <taxon>Dikarya</taxon>
        <taxon>Ascomycota</taxon>
        <taxon>Pezizomycotina</taxon>
        <taxon>Sordariomycetes</taxon>
        <taxon>Hypocreomycetidae</taxon>
        <taxon>Hypocreales</taxon>
        <taxon>Hypocreaceae</taxon>
        <taxon>Cladobotryum</taxon>
    </lineage>
</organism>
<keyword evidence="5 10" id="KW-1133">Transmembrane helix</keyword>
<feature type="compositionally biased region" description="Polar residues" evidence="9">
    <location>
        <begin position="689"/>
        <end position="710"/>
    </location>
</feature>
<feature type="transmembrane region" description="Helical" evidence="10">
    <location>
        <begin position="12"/>
        <end position="36"/>
    </location>
</feature>
<evidence type="ECO:0000256" key="3">
    <source>
        <dbReference type="ARBA" id="ARBA00022692"/>
    </source>
</evidence>
<accession>A0ABR0T4G4</accession>
<feature type="region of interest" description="Disordered" evidence="9">
    <location>
        <begin position="472"/>
        <end position="524"/>
    </location>
</feature>
<dbReference type="CDD" id="cd21675">
    <property type="entry name" value="SMP_TEX2"/>
    <property type="match status" value="1"/>
</dbReference>
<evidence type="ECO:0000259" key="11">
    <source>
        <dbReference type="PROSITE" id="PS51847"/>
    </source>
</evidence>
<evidence type="ECO:0000313" key="13">
    <source>
        <dbReference type="Proteomes" id="UP001338125"/>
    </source>
</evidence>
<dbReference type="PANTHER" id="PTHR13466">
    <property type="entry name" value="TEX2 PROTEIN-RELATED"/>
    <property type="match status" value="1"/>
</dbReference>
<keyword evidence="3 10" id="KW-0812">Transmembrane</keyword>
<evidence type="ECO:0000256" key="5">
    <source>
        <dbReference type="ARBA" id="ARBA00022989"/>
    </source>
</evidence>
<feature type="domain" description="SMP-LTD" evidence="11">
    <location>
        <begin position="284"/>
        <end position="487"/>
    </location>
</feature>
<dbReference type="InterPro" id="IPR031468">
    <property type="entry name" value="SMP_LBD"/>
</dbReference>
<proteinExistence type="predicted"/>
<dbReference type="Pfam" id="PF15413">
    <property type="entry name" value="PH_11"/>
    <property type="match status" value="1"/>
</dbReference>
<dbReference type="EMBL" id="JAVFKD010000001">
    <property type="protein sequence ID" value="KAK5998940.1"/>
    <property type="molecule type" value="Genomic_DNA"/>
</dbReference>
<feature type="compositionally biased region" description="Polar residues" evidence="9">
    <location>
        <begin position="597"/>
        <end position="611"/>
    </location>
</feature>
<evidence type="ECO:0000256" key="1">
    <source>
        <dbReference type="ARBA" id="ARBA00004586"/>
    </source>
</evidence>
<feature type="compositionally biased region" description="Low complexity" evidence="9">
    <location>
        <begin position="649"/>
        <end position="674"/>
    </location>
</feature>
<evidence type="ECO:0000256" key="4">
    <source>
        <dbReference type="ARBA" id="ARBA00022824"/>
    </source>
</evidence>
<evidence type="ECO:0000256" key="6">
    <source>
        <dbReference type="ARBA" id="ARBA00023055"/>
    </source>
</evidence>
<feature type="compositionally biased region" description="Polar residues" evidence="9">
    <location>
        <begin position="810"/>
        <end position="827"/>
    </location>
</feature>
<sequence length="949" mass="104155">MALGSWTALLLAYLLGGITFIPLIIIAVCAHGYLYFPYRADVGISSQDGEGDIILPDDDTTTLDTARAEMKADTKPRLNQDIDVASGYFAVYREYNPAGINAKPVERPTPIASTTVAAPSPSVYQTMYRSIFDRKPTAGPLDNSNNRMAQRPKKAGNVFYVVLRHGHLMLFDDEEQLEVRHVISLAHHDISIYSGEETIPEGELFIKRNALCLSRRHDGSDRSPDGQVSKPFFMFSENCSAKEDFYFALLKNQQQAFGFDNMAPKPKHFELKSIISLVQKLHSSEDQVHSRWLNAMIGRLFLGVYKTSDLSSFINEKITKKIARVKRPSFLTNIKIQKIETGDSPPYISNLRLRDLTVEGECLVEADLRYTGNFRIEVAATAKIDLGTRFKTREVNLVLAVVLKRLEGHILFKIKAPPSNRVWFSFQTMPKLEMVIEPIVSSRQITYTVITRQIENRIKEVIAETLRGIFDNDDAVKPPSKEEDAVKLPAKEEDAAKPPAKEDDVVKLPSREDDAVEPPSKEDEATIVTGSVDSVEPPNIKKDYGYFPLIDKSEILQIPRPQQPPSGLLGRKPGKFGAFPTAWVSSTSVDIPPSGFSAPSRSPNIIKSSTEPVLGTEATHADIFKPATSPPDHASSYMAALHSRSQDLSPKPASPTSPSKRSSPVPSPSRSSSSSKEEIDDLGGYEPNSLPTHPTLRRNTTSSAESSLNERSLAEGESAAQKRSNTLAAVTSAAAQAKQWGWNALQRQREAMRNGDKASVVDLSQPMGRGQPLPPPGTPLPGPNSGRTKIMPAPNSRAVVSSELGIPISAASSEAENQTRAALSKSSSNRRRRGDSHNENLSDEQNILIVAAPQDSQPSTPTGEDRINQVEPWNGDIGTKASLDTMLDEESSFSTQPDALVEHSPGVKYSSIHDVPIVAMPSLADTSIDDDDYSGWMSDINLDEDNNHE</sequence>
<keyword evidence="8 10" id="KW-0472">Membrane</keyword>
<keyword evidence="2" id="KW-0813">Transport</keyword>
<feature type="compositionally biased region" description="Pro residues" evidence="9">
    <location>
        <begin position="772"/>
        <end position="782"/>
    </location>
</feature>
<name>A0ABR0T4G4_9HYPO</name>
<evidence type="ECO:0000256" key="10">
    <source>
        <dbReference type="SAM" id="Phobius"/>
    </source>
</evidence>
<keyword evidence="6" id="KW-0445">Lipid transport</keyword>
<reference evidence="12 13" key="1">
    <citation type="submission" date="2024-01" db="EMBL/GenBank/DDBJ databases">
        <title>Complete genome of Cladobotryum mycophilum ATHUM6906.</title>
        <authorList>
            <person name="Christinaki A.C."/>
            <person name="Myridakis A.I."/>
            <person name="Kouvelis V.N."/>
        </authorList>
    </citation>
    <scope>NUCLEOTIDE SEQUENCE [LARGE SCALE GENOMIC DNA]</scope>
    <source>
        <strain evidence="12 13">ATHUM6906</strain>
    </source>
</reference>
<comment type="caution">
    <text evidence="12">The sequence shown here is derived from an EMBL/GenBank/DDBJ whole genome shotgun (WGS) entry which is preliminary data.</text>
</comment>
<feature type="compositionally biased region" description="Basic and acidic residues" evidence="9">
    <location>
        <begin position="747"/>
        <end position="756"/>
    </location>
</feature>
<feature type="region of interest" description="Disordered" evidence="9">
    <location>
        <begin position="810"/>
        <end position="880"/>
    </location>
</feature>
<evidence type="ECO:0000256" key="2">
    <source>
        <dbReference type="ARBA" id="ARBA00022448"/>
    </source>
</evidence>
<keyword evidence="13" id="KW-1185">Reference proteome</keyword>
<evidence type="ECO:0000256" key="8">
    <source>
        <dbReference type="ARBA" id="ARBA00023136"/>
    </source>
</evidence>
<feature type="region of interest" description="Disordered" evidence="9">
    <location>
        <begin position="587"/>
        <end position="725"/>
    </location>
</feature>
<comment type="subcellular location">
    <subcellularLocation>
        <location evidence="1">Endoplasmic reticulum membrane</location>
    </subcellularLocation>
</comment>
<evidence type="ECO:0000256" key="9">
    <source>
        <dbReference type="SAM" id="MobiDB-lite"/>
    </source>
</evidence>
<keyword evidence="7" id="KW-0446">Lipid-binding</keyword>
<feature type="region of interest" description="Disordered" evidence="9">
    <location>
        <begin position="746"/>
        <end position="793"/>
    </location>
</feature>
<dbReference type="PROSITE" id="PS51847">
    <property type="entry name" value="SMP"/>
    <property type="match status" value="1"/>
</dbReference>
<dbReference type="Proteomes" id="UP001338125">
    <property type="component" value="Unassembled WGS sequence"/>
</dbReference>
<feature type="compositionally biased region" description="Basic and acidic residues" evidence="9">
    <location>
        <begin position="474"/>
        <end position="524"/>
    </location>
</feature>
<keyword evidence="4" id="KW-0256">Endoplasmic reticulum</keyword>
<evidence type="ECO:0000313" key="12">
    <source>
        <dbReference type="EMBL" id="KAK5998940.1"/>
    </source>
</evidence>
<protein>
    <submittedName>
        <fullName evidence="12">Nucleus-vacuole junction protein 2</fullName>
    </submittedName>
</protein>
<gene>
    <name evidence="12" type="ORF">PT974_01324</name>
</gene>
<evidence type="ECO:0000256" key="7">
    <source>
        <dbReference type="ARBA" id="ARBA00023121"/>
    </source>
</evidence>